<dbReference type="RefSeq" id="WP_069003073.1">
    <property type="nucleotide sequence ID" value="NZ_LVJW01000006.1"/>
</dbReference>
<name>A0A1E2UNN4_9GAMM</name>
<proteinExistence type="predicted"/>
<reference evidence="2 3" key="1">
    <citation type="submission" date="2016-03" db="EMBL/GenBank/DDBJ databases">
        <title>Chemosynthetic sulphur-oxidizing symbionts of marine invertebrate animals are capable of nitrogen fixation.</title>
        <authorList>
            <person name="Petersen J.M."/>
            <person name="Kemper A."/>
            <person name="Gruber-Vodicka H."/>
            <person name="Cardini U."/>
            <person name="Geest Mvander."/>
            <person name="Kleiner M."/>
            <person name="Bulgheresi S."/>
            <person name="Fussmann M."/>
            <person name="Herbold C."/>
            <person name="Seah B.K.B."/>
            <person name="Antony C.Paul."/>
            <person name="Liu D."/>
            <person name="Belitz A."/>
            <person name="Weber M."/>
        </authorList>
    </citation>
    <scope>NUCLEOTIDE SEQUENCE [LARGE SCALE GENOMIC DNA]</scope>
    <source>
        <strain evidence="2">G_D</strain>
    </source>
</reference>
<organism evidence="2 3">
    <name type="scientific">Candidatus Thiodiazotropha endoloripes</name>
    <dbReference type="NCBI Taxonomy" id="1818881"/>
    <lineage>
        <taxon>Bacteria</taxon>
        <taxon>Pseudomonadati</taxon>
        <taxon>Pseudomonadota</taxon>
        <taxon>Gammaproteobacteria</taxon>
        <taxon>Chromatiales</taxon>
        <taxon>Sedimenticolaceae</taxon>
        <taxon>Candidatus Thiodiazotropha</taxon>
    </lineage>
</organism>
<gene>
    <name evidence="2" type="ORF">A3196_04935</name>
</gene>
<evidence type="ECO:0000313" key="3">
    <source>
        <dbReference type="Proteomes" id="UP000094849"/>
    </source>
</evidence>
<evidence type="ECO:0000256" key="1">
    <source>
        <dbReference type="SAM" id="MobiDB-lite"/>
    </source>
</evidence>
<dbReference type="AlphaFoldDB" id="A0A1E2UNN4"/>
<feature type="region of interest" description="Disordered" evidence="1">
    <location>
        <begin position="34"/>
        <end position="54"/>
    </location>
</feature>
<comment type="caution">
    <text evidence="2">The sequence shown here is derived from an EMBL/GenBank/DDBJ whole genome shotgun (WGS) entry which is preliminary data.</text>
</comment>
<keyword evidence="3" id="KW-1185">Reference proteome</keyword>
<sequence>MPPEKLIDKLFRLLDPGRKKLKSERIRDLLKKMKKQERATKSKLKKTKERSKHKRLATKIKILHTQRKKAVKRYRQLKNKC</sequence>
<dbReference type="EMBL" id="LVJZ01000003">
    <property type="protein sequence ID" value="ODB96165.1"/>
    <property type="molecule type" value="Genomic_DNA"/>
</dbReference>
<dbReference type="Proteomes" id="UP000094849">
    <property type="component" value="Unassembled WGS sequence"/>
</dbReference>
<accession>A0A1E2UNN4</accession>
<evidence type="ECO:0000313" key="2">
    <source>
        <dbReference type="EMBL" id="ODB96165.1"/>
    </source>
</evidence>
<feature type="compositionally biased region" description="Basic residues" evidence="1">
    <location>
        <begin position="41"/>
        <end position="54"/>
    </location>
</feature>
<protein>
    <submittedName>
        <fullName evidence="2">Uncharacterized protein</fullName>
    </submittedName>
</protein>